<dbReference type="PANTHER" id="PTHR38733">
    <property type="entry name" value="PROTEIN MCRC"/>
    <property type="match status" value="1"/>
</dbReference>
<dbReference type="Proteomes" id="UP001165498">
    <property type="component" value="Unassembled WGS sequence"/>
</dbReference>
<dbReference type="EMBL" id="JANFQO010000004">
    <property type="protein sequence ID" value="MCQ4164093.1"/>
    <property type="molecule type" value="Genomic_DNA"/>
</dbReference>
<reference evidence="1" key="1">
    <citation type="submission" date="2022-07" db="EMBL/GenBank/DDBJ databases">
        <title>Tahibacter sp., a new gammaproteobacterium isolated from the silt sample collected at pig farm.</title>
        <authorList>
            <person name="Chen H."/>
        </authorList>
    </citation>
    <scope>NUCLEOTIDE SEQUENCE</scope>
    <source>
        <strain evidence="1">P2K</strain>
    </source>
</reference>
<protein>
    <submittedName>
        <fullName evidence="1">McrC family protein</fullName>
    </submittedName>
</protein>
<dbReference type="InterPro" id="IPR019292">
    <property type="entry name" value="McrC"/>
</dbReference>
<evidence type="ECO:0000313" key="1">
    <source>
        <dbReference type="EMBL" id="MCQ4164093.1"/>
    </source>
</evidence>
<proteinExistence type="predicted"/>
<dbReference type="Pfam" id="PF10117">
    <property type="entry name" value="McrBC"/>
    <property type="match status" value="1"/>
</dbReference>
<organism evidence="1 2">
    <name type="scientific">Tahibacter harae</name>
    <dbReference type="NCBI Taxonomy" id="2963937"/>
    <lineage>
        <taxon>Bacteria</taxon>
        <taxon>Pseudomonadati</taxon>
        <taxon>Pseudomonadota</taxon>
        <taxon>Gammaproteobacteria</taxon>
        <taxon>Lysobacterales</taxon>
        <taxon>Rhodanobacteraceae</taxon>
        <taxon>Tahibacter</taxon>
    </lineage>
</organism>
<gene>
    <name evidence="1" type="ORF">NM961_05150</name>
</gene>
<dbReference type="RefSeq" id="WP_255912260.1">
    <property type="nucleotide sequence ID" value="NZ_JANFQO010000004.1"/>
</dbReference>
<keyword evidence="2" id="KW-1185">Reference proteome</keyword>
<evidence type="ECO:0000313" key="2">
    <source>
        <dbReference type="Proteomes" id="UP001165498"/>
    </source>
</evidence>
<sequence>MRPALTVLEHEAVPVAATPGPRRLSEQEAEEAARIALQRPGFCQRGYRSLRFSQYGGVVHLAGRALEILPKVEQRTQSASQCRGTFLRLLALAGDLPLTALDELGQAAREATLLDVFIAAFFDELGLLLRGGLLRRYREESGDLPLLRGRLLIAQQLRRHALRQDRLACRYDELSADNDWNRVLKAGLAVLRPWLVSPRLRRRWSELWPAFDEVADLPDAAGVFARLSPDRQVARYASAVRWARWIVASCAPVLRAGAAVAPGLLFDANRLFERAVAGHLRTRCARHPARLELLRQDRGTFLAHIATAPRAHPAVPVQPDLLLREDGALRLVADTKWKCAEPGRGGHIEPAVQDVHQLLAYAAAYRCSDVALIYPWHAGLAAARETVLELPSTPGAPVRLHVVVVDVGAPGLPLRLGTATPWLGELLGAGAA</sequence>
<accession>A0ABT1QP83</accession>
<dbReference type="PANTHER" id="PTHR38733:SF1">
    <property type="entry name" value="TYPE IV METHYL-DIRECTED RESTRICTION ENZYME ECOKMCRBC"/>
    <property type="match status" value="1"/>
</dbReference>
<comment type="caution">
    <text evidence="1">The sequence shown here is derived from an EMBL/GenBank/DDBJ whole genome shotgun (WGS) entry which is preliminary data.</text>
</comment>
<name>A0ABT1QP83_9GAMM</name>